<reference evidence="2 3" key="1">
    <citation type="submission" date="2018-01" db="EMBL/GenBank/DDBJ databases">
        <title>Whole genome sequencing of Histamine producing bacteria.</title>
        <authorList>
            <person name="Butler K."/>
        </authorList>
    </citation>
    <scope>NUCLEOTIDE SEQUENCE [LARGE SCALE GENOMIC DNA]</scope>
    <source>
        <strain evidence="2 3">DSM 100436</strain>
    </source>
</reference>
<dbReference type="PANTHER" id="PTHR43441:SF2">
    <property type="entry name" value="FAMILY ACETYLTRANSFERASE, PUTATIVE (AFU_ORTHOLOGUE AFUA_7G00850)-RELATED"/>
    <property type="match status" value="1"/>
</dbReference>
<dbReference type="Pfam" id="PF13302">
    <property type="entry name" value="Acetyltransf_3"/>
    <property type="match status" value="1"/>
</dbReference>
<dbReference type="Proteomes" id="UP000241771">
    <property type="component" value="Unassembled WGS sequence"/>
</dbReference>
<evidence type="ECO:0000259" key="1">
    <source>
        <dbReference type="PROSITE" id="PS51186"/>
    </source>
</evidence>
<comment type="caution">
    <text evidence="2">The sequence shown here is derived from an EMBL/GenBank/DDBJ whole genome shotgun (WGS) entry which is preliminary data.</text>
</comment>
<feature type="domain" description="N-acetyltransferase" evidence="1">
    <location>
        <begin position="12"/>
        <end position="180"/>
    </location>
</feature>
<gene>
    <name evidence="2" type="ORF">C9I98_04085</name>
</gene>
<accession>A0A2T3NY60</accession>
<dbReference type="OrthoDB" id="5292292at2"/>
<sequence length="193" mass="21969">MKADFELVTDRLILRPYKNVDLLDLVEAIQQSDDTLSRWLPWCSAHYNQHDAHEWIHASQQNWLYDICYEFAIFHRDDDEFLGSISISNLSEITNSGELGYWIKSSAQQQGFATEACREAARFAFSKVKLTRIEIVTHLGNLASQRTALACNAKFECTARNRVIEDGHPINGLLFSLIPTDIPQNPAPRGNES</sequence>
<name>A0A2T3NY60_9GAMM</name>
<organism evidence="2 3">
    <name type="scientific">Photobacterium sanctipauli</name>
    <dbReference type="NCBI Taxonomy" id="1342794"/>
    <lineage>
        <taxon>Bacteria</taxon>
        <taxon>Pseudomonadati</taxon>
        <taxon>Pseudomonadota</taxon>
        <taxon>Gammaproteobacteria</taxon>
        <taxon>Vibrionales</taxon>
        <taxon>Vibrionaceae</taxon>
        <taxon>Photobacterium</taxon>
    </lineage>
</organism>
<dbReference type="SUPFAM" id="SSF55729">
    <property type="entry name" value="Acyl-CoA N-acyltransferases (Nat)"/>
    <property type="match status" value="1"/>
</dbReference>
<evidence type="ECO:0000313" key="2">
    <source>
        <dbReference type="EMBL" id="PSW21138.1"/>
    </source>
</evidence>
<dbReference type="InterPro" id="IPR051908">
    <property type="entry name" value="Ribosomal_N-acetyltransferase"/>
</dbReference>
<dbReference type="GO" id="GO:0008999">
    <property type="term" value="F:protein-N-terminal-alanine acetyltransferase activity"/>
    <property type="evidence" value="ECO:0007669"/>
    <property type="project" value="TreeGrafter"/>
</dbReference>
<dbReference type="RefSeq" id="WP_036818962.1">
    <property type="nucleotide sequence ID" value="NZ_JGVO01000183.1"/>
</dbReference>
<dbReference type="PROSITE" id="PS51186">
    <property type="entry name" value="GNAT"/>
    <property type="match status" value="1"/>
</dbReference>
<proteinExistence type="predicted"/>
<dbReference type="AlphaFoldDB" id="A0A2T3NY60"/>
<dbReference type="PANTHER" id="PTHR43441">
    <property type="entry name" value="RIBOSOMAL-PROTEIN-SERINE ACETYLTRANSFERASE"/>
    <property type="match status" value="1"/>
</dbReference>
<dbReference type="EMBL" id="PYMA01000002">
    <property type="protein sequence ID" value="PSW21138.1"/>
    <property type="molecule type" value="Genomic_DNA"/>
</dbReference>
<keyword evidence="3" id="KW-1185">Reference proteome</keyword>
<protein>
    <submittedName>
        <fullName evidence="2">N-acetyltransferase</fullName>
    </submittedName>
</protein>
<dbReference type="GO" id="GO:1990189">
    <property type="term" value="F:protein N-terminal-serine acetyltransferase activity"/>
    <property type="evidence" value="ECO:0007669"/>
    <property type="project" value="TreeGrafter"/>
</dbReference>
<dbReference type="Gene3D" id="3.40.630.30">
    <property type="match status" value="1"/>
</dbReference>
<dbReference type="GO" id="GO:0005737">
    <property type="term" value="C:cytoplasm"/>
    <property type="evidence" value="ECO:0007669"/>
    <property type="project" value="TreeGrafter"/>
</dbReference>
<dbReference type="InterPro" id="IPR000182">
    <property type="entry name" value="GNAT_dom"/>
</dbReference>
<keyword evidence="2" id="KW-0808">Transferase</keyword>
<dbReference type="InterPro" id="IPR016181">
    <property type="entry name" value="Acyl_CoA_acyltransferase"/>
</dbReference>
<evidence type="ECO:0000313" key="3">
    <source>
        <dbReference type="Proteomes" id="UP000241771"/>
    </source>
</evidence>